<evidence type="ECO:0000313" key="4">
    <source>
        <dbReference type="Proteomes" id="UP001189429"/>
    </source>
</evidence>
<evidence type="ECO:0000313" key="3">
    <source>
        <dbReference type="EMBL" id="CAK0800475.1"/>
    </source>
</evidence>
<sequence>MDRLPRRELMLQARAAATRYGSKLMICFGGNARSNGFSPMVRKRKRRGRFLERLGKLMEKHSLDGVDYNWEYPGYSFGKGYLPDEEIRLDYKGLSALIRETKEFFASRGTPKEVTMAYYPDGRQEELIKEYGIDQHVDLMHMMSYDQTGRGVHHSTLEYGLKTAKQGAEILPPLKLTLGVPFYGRHSLTGDWVTYEDLVQQHHPLGPDVNHVPVDPEKFGGEATQNFNGVKWIEEKTAFALRHGLGGVMIWEVGQDCRLVPVTHGAKTHVRTCPEDNASLLLAITRAAVAAGRAREQSSDVALPGSTSGAKGADEL</sequence>
<name>A0ABN9QB68_9DINO</name>
<dbReference type="Gene3D" id="3.20.20.80">
    <property type="entry name" value="Glycosidases"/>
    <property type="match status" value="1"/>
</dbReference>
<dbReference type="PANTHER" id="PTHR11177">
    <property type="entry name" value="CHITINASE"/>
    <property type="match status" value="1"/>
</dbReference>
<gene>
    <name evidence="3" type="ORF">PCOR1329_LOCUS8621</name>
</gene>
<protein>
    <recommendedName>
        <fullName evidence="2">GH18 domain-containing protein</fullName>
    </recommendedName>
</protein>
<dbReference type="InterPro" id="IPR011583">
    <property type="entry name" value="Chitinase_II/V-like_cat"/>
</dbReference>
<reference evidence="3" key="1">
    <citation type="submission" date="2023-10" db="EMBL/GenBank/DDBJ databases">
        <authorList>
            <person name="Chen Y."/>
            <person name="Shah S."/>
            <person name="Dougan E. K."/>
            <person name="Thang M."/>
            <person name="Chan C."/>
        </authorList>
    </citation>
    <scope>NUCLEOTIDE SEQUENCE [LARGE SCALE GENOMIC DNA]</scope>
</reference>
<dbReference type="InterPro" id="IPR001223">
    <property type="entry name" value="Glyco_hydro18_cat"/>
</dbReference>
<feature type="domain" description="GH18" evidence="2">
    <location>
        <begin position="1"/>
        <end position="270"/>
    </location>
</feature>
<dbReference type="Pfam" id="PF00704">
    <property type="entry name" value="Glyco_hydro_18"/>
    <property type="match status" value="1"/>
</dbReference>
<organism evidence="3 4">
    <name type="scientific">Prorocentrum cordatum</name>
    <dbReference type="NCBI Taxonomy" id="2364126"/>
    <lineage>
        <taxon>Eukaryota</taxon>
        <taxon>Sar</taxon>
        <taxon>Alveolata</taxon>
        <taxon>Dinophyceae</taxon>
        <taxon>Prorocentrales</taxon>
        <taxon>Prorocentraceae</taxon>
        <taxon>Prorocentrum</taxon>
    </lineage>
</organism>
<dbReference type="Gene3D" id="3.40.5.30">
    <property type="entry name" value="(Trans)glycosidases - domain 2"/>
    <property type="match status" value="1"/>
</dbReference>
<accession>A0ABN9QB68</accession>
<comment type="caution">
    <text evidence="3">The sequence shown here is derived from an EMBL/GenBank/DDBJ whole genome shotgun (WGS) entry which is preliminary data.</text>
</comment>
<evidence type="ECO:0000256" key="1">
    <source>
        <dbReference type="SAM" id="MobiDB-lite"/>
    </source>
</evidence>
<dbReference type="SMART" id="SM00636">
    <property type="entry name" value="Glyco_18"/>
    <property type="match status" value="1"/>
</dbReference>
<dbReference type="PANTHER" id="PTHR11177:SF317">
    <property type="entry name" value="CHITINASE 12-RELATED"/>
    <property type="match status" value="1"/>
</dbReference>
<dbReference type="EMBL" id="CAUYUJ010002370">
    <property type="protein sequence ID" value="CAK0800475.1"/>
    <property type="molecule type" value="Genomic_DNA"/>
</dbReference>
<dbReference type="InterPro" id="IPR017853">
    <property type="entry name" value="GH"/>
</dbReference>
<evidence type="ECO:0000259" key="2">
    <source>
        <dbReference type="PROSITE" id="PS51910"/>
    </source>
</evidence>
<dbReference type="InterPro" id="IPR050314">
    <property type="entry name" value="Glycosyl_Hydrlase_18"/>
</dbReference>
<dbReference type="SUPFAM" id="SSF51445">
    <property type="entry name" value="(Trans)glycosidases"/>
    <property type="match status" value="1"/>
</dbReference>
<dbReference type="Proteomes" id="UP001189429">
    <property type="component" value="Unassembled WGS sequence"/>
</dbReference>
<feature type="region of interest" description="Disordered" evidence="1">
    <location>
        <begin position="295"/>
        <end position="316"/>
    </location>
</feature>
<dbReference type="PROSITE" id="PS51910">
    <property type="entry name" value="GH18_2"/>
    <property type="match status" value="1"/>
</dbReference>
<keyword evidence="4" id="KW-1185">Reference proteome</keyword>
<proteinExistence type="predicted"/>